<protein>
    <submittedName>
        <fullName evidence="1">Uncharacterized protein</fullName>
    </submittedName>
</protein>
<proteinExistence type="predicted"/>
<organism evidence="1 2">
    <name type="scientific">Komagataeibacter rhaeticus</name>
    <dbReference type="NCBI Taxonomy" id="215221"/>
    <lineage>
        <taxon>Bacteria</taxon>
        <taxon>Pseudomonadati</taxon>
        <taxon>Pseudomonadota</taxon>
        <taxon>Alphaproteobacteria</taxon>
        <taxon>Acetobacterales</taxon>
        <taxon>Acetobacteraceae</taxon>
        <taxon>Komagataeibacter</taxon>
    </lineage>
</organism>
<dbReference type="Proteomes" id="UP000502533">
    <property type="component" value="Chromosome"/>
</dbReference>
<dbReference type="GeneID" id="85020841"/>
<accession>A0A181C757</accession>
<reference evidence="1 2" key="1">
    <citation type="submission" date="2020-03" db="EMBL/GenBank/DDBJ databases">
        <title>Isolation of cellulose-producing strains, genome characterization and application of the synthesized cellulose films as an economical and sustainable material for piezoelectric sensor construction.</title>
        <authorList>
            <person name="Mangayil R.K."/>
        </authorList>
    </citation>
    <scope>NUCLEOTIDE SEQUENCE [LARGE SCALE GENOMIC DNA]</scope>
    <source>
        <strain evidence="1 2">ENS 9a1a</strain>
    </source>
</reference>
<name>A0A181C757_9PROT</name>
<evidence type="ECO:0000313" key="2">
    <source>
        <dbReference type="Proteomes" id="UP000502533"/>
    </source>
</evidence>
<evidence type="ECO:0000313" key="1">
    <source>
        <dbReference type="EMBL" id="QIP34365.1"/>
    </source>
</evidence>
<gene>
    <name evidence="1" type="ORF">GWK63_01615</name>
</gene>
<dbReference type="RefSeq" id="WP_007398794.1">
    <property type="nucleotide sequence ID" value="NZ_CALMTF010000002.1"/>
</dbReference>
<dbReference type="AlphaFoldDB" id="A0A181C757"/>
<dbReference type="EMBL" id="CP050139">
    <property type="protein sequence ID" value="QIP34365.1"/>
    <property type="molecule type" value="Genomic_DNA"/>
</dbReference>
<keyword evidence="2" id="KW-1185">Reference proteome</keyword>
<dbReference type="KEGG" id="kre:GWK63_01615"/>
<sequence>MPDFRLFLCGLSGLLALGASTALAAPQAPDTALARELAMTAGQYAPDTGLFEKGPLATRLRQELGARYATFLSNMEVAGPLQPAGDLLFITGNRQHEGGSRIAWLLTDRQGVNMTVGILDPGRLDLLTTGPTPLTKPADIRAMLENMGVVAPLCNPAQDLAPGRRLHWHARMGQDRTCIYRVGLHRGEQVTARLEPASSGLDMRVIDPHPATAMTGPVQSWYVPEDDLYLVQVTQRPQAKAAGPRAFSLSISARP</sequence>